<evidence type="ECO:0000256" key="1">
    <source>
        <dbReference type="SAM" id="MobiDB-lite"/>
    </source>
</evidence>
<accession>A0A3B0YGP1</accession>
<proteinExistence type="predicted"/>
<dbReference type="EMBL" id="UOFN01000051">
    <property type="protein sequence ID" value="VAW75880.1"/>
    <property type="molecule type" value="Genomic_DNA"/>
</dbReference>
<gene>
    <name evidence="2" type="ORF">MNBD_GAMMA15-2538</name>
</gene>
<name>A0A3B0YGP1_9ZZZZ</name>
<feature type="region of interest" description="Disordered" evidence="1">
    <location>
        <begin position="435"/>
        <end position="454"/>
    </location>
</feature>
<organism evidence="2">
    <name type="scientific">hydrothermal vent metagenome</name>
    <dbReference type="NCBI Taxonomy" id="652676"/>
    <lineage>
        <taxon>unclassified sequences</taxon>
        <taxon>metagenomes</taxon>
        <taxon>ecological metagenomes</taxon>
    </lineage>
</organism>
<evidence type="ECO:0000313" key="2">
    <source>
        <dbReference type="EMBL" id="VAW75880.1"/>
    </source>
</evidence>
<dbReference type="AlphaFoldDB" id="A0A3B0YGP1"/>
<sequence length="454" mass="52688">MRTPKKDTPPLHIPVRKGNNWFTKQWAWDTTGIPLTHKVPDAKDRTQEGYYSVFQIDCLHVILQAMTLQVQLDSYLENYEQKDIDWQKSVNGFDWDWRKEVKVWNPQTTERVFELTREKLHHAYDGLAVAQAHCDPLERWYQLTQFVAVGERKKLKSDALRAETLRAGAHMLRLLYKDLYGEDLPHPNEVTGEIITDIPELSIRRDPRRYLEFVANRFGVNPQPKLSLIVEGQSEEIAVQNIFEKYFGAHPGTYGIEIIVLGSVDVATGSKKEDRFRAILRLVDYLHHHQTITFLILDNENYAGRLKQEAQKAKSIHNNQRYVTRPEYIRIWKDAFEFDNFSCSEIAAAMNDLALGYASFTSAEVIACKKDPNPGSCLQRLYQQKAQYGLQKIKLSEILIEHMMSPDSRRRIENRPIIKVLERVARLAARNPLPTMHEIGEKNQASKYLGKKRT</sequence>
<protein>
    <submittedName>
        <fullName evidence="2">Uncharacterized protein</fullName>
    </submittedName>
</protein>
<reference evidence="2" key="1">
    <citation type="submission" date="2018-06" db="EMBL/GenBank/DDBJ databases">
        <authorList>
            <person name="Zhirakovskaya E."/>
        </authorList>
    </citation>
    <scope>NUCLEOTIDE SEQUENCE</scope>
</reference>